<dbReference type="Gene3D" id="1.10.1740.10">
    <property type="match status" value="1"/>
</dbReference>
<dbReference type="InterPro" id="IPR013325">
    <property type="entry name" value="RNA_pol_sigma_r2"/>
</dbReference>
<evidence type="ECO:0000256" key="4">
    <source>
        <dbReference type="ARBA" id="ARBA00023163"/>
    </source>
</evidence>
<dbReference type="InterPro" id="IPR014284">
    <property type="entry name" value="RNA_pol_sigma-70_dom"/>
</dbReference>
<proteinExistence type="inferred from homology"/>
<dbReference type="InterPro" id="IPR036388">
    <property type="entry name" value="WH-like_DNA-bd_sf"/>
</dbReference>
<evidence type="ECO:0000256" key="3">
    <source>
        <dbReference type="ARBA" id="ARBA00023082"/>
    </source>
</evidence>
<evidence type="ECO:0000259" key="5">
    <source>
        <dbReference type="Pfam" id="PF04542"/>
    </source>
</evidence>
<dbReference type="Pfam" id="PF04542">
    <property type="entry name" value="Sigma70_r2"/>
    <property type="match status" value="1"/>
</dbReference>
<dbReference type="Gene3D" id="1.10.10.10">
    <property type="entry name" value="Winged helix-like DNA-binding domain superfamily/Winged helix DNA-binding domain"/>
    <property type="match status" value="1"/>
</dbReference>
<dbReference type="PANTHER" id="PTHR43133">
    <property type="entry name" value="RNA POLYMERASE ECF-TYPE SIGMA FACTO"/>
    <property type="match status" value="1"/>
</dbReference>
<keyword evidence="3" id="KW-0731">Sigma factor</keyword>
<evidence type="ECO:0000256" key="1">
    <source>
        <dbReference type="ARBA" id="ARBA00010641"/>
    </source>
</evidence>
<sequence length="186" mass="21726">MKEVSETIFADFRAGYSNAFRIIFELHHQVILQYVYGFCHHKEEAEEITQDTFTQLFIYRDKIHGAESILPFLYAVSKRIAVSHFRRKVIREEALGYIGALSNRNPHDTQEAVLIKELHDSLHKIIEELPQQQKRVFVLNKIEDLSCQEIADQLAISKNTVKNHLAVATKTVRIKLQRLICFFLIF</sequence>
<evidence type="ECO:0000313" key="8">
    <source>
        <dbReference type="Proteomes" id="UP000651112"/>
    </source>
</evidence>
<dbReference type="EMBL" id="JACNYL010000002">
    <property type="protein sequence ID" value="MBD1421696.1"/>
    <property type="molecule type" value="Genomic_DNA"/>
</dbReference>
<comment type="caution">
    <text evidence="7">The sequence shown here is derived from an EMBL/GenBank/DDBJ whole genome shotgun (WGS) entry which is preliminary data.</text>
</comment>
<dbReference type="InterPro" id="IPR007627">
    <property type="entry name" value="RNA_pol_sigma70_r2"/>
</dbReference>
<accession>A0ABR7XRA1</accession>
<evidence type="ECO:0000256" key="2">
    <source>
        <dbReference type="ARBA" id="ARBA00023015"/>
    </source>
</evidence>
<evidence type="ECO:0000313" key="7">
    <source>
        <dbReference type="EMBL" id="MBD1421696.1"/>
    </source>
</evidence>
<name>A0ABR7XRA1_9SPHI</name>
<feature type="domain" description="RNA polymerase sigma factor 70 region 4 type 2" evidence="6">
    <location>
        <begin position="120"/>
        <end position="166"/>
    </location>
</feature>
<gene>
    <name evidence="7" type="ORF">H8B21_08975</name>
</gene>
<dbReference type="Proteomes" id="UP000651112">
    <property type="component" value="Unassembled WGS sequence"/>
</dbReference>
<dbReference type="InterPro" id="IPR013249">
    <property type="entry name" value="RNA_pol_sigma70_r4_t2"/>
</dbReference>
<dbReference type="NCBIfam" id="TIGR02937">
    <property type="entry name" value="sigma70-ECF"/>
    <property type="match status" value="1"/>
</dbReference>
<dbReference type="PANTHER" id="PTHR43133:SF46">
    <property type="entry name" value="RNA POLYMERASE SIGMA-70 FACTOR ECF SUBFAMILY"/>
    <property type="match status" value="1"/>
</dbReference>
<keyword evidence="4" id="KW-0804">Transcription</keyword>
<evidence type="ECO:0000259" key="6">
    <source>
        <dbReference type="Pfam" id="PF08281"/>
    </source>
</evidence>
<dbReference type="InterPro" id="IPR039425">
    <property type="entry name" value="RNA_pol_sigma-70-like"/>
</dbReference>
<keyword evidence="2" id="KW-0805">Transcription regulation</keyword>
<feature type="domain" description="RNA polymerase sigma-70 region 2" evidence="5">
    <location>
        <begin position="24"/>
        <end position="88"/>
    </location>
</feature>
<dbReference type="SUPFAM" id="SSF88946">
    <property type="entry name" value="Sigma2 domain of RNA polymerase sigma factors"/>
    <property type="match status" value="1"/>
</dbReference>
<keyword evidence="8" id="KW-1185">Reference proteome</keyword>
<comment type="similarity">
    <text evidence="1">Belongs to the sigma-70 factor family. ECF subfamily.</text>
</comment>
<organism evidence="7 8">
    <name type="scientific">Sphingobacterium chuzhouense</name>
    <dbReference type="NCBI Taxonomy" id="1742264"/>
    <lineage>
        <taxon>Bacteria</taxon>
        <taxon>Pseudomonadati</taxon>
        <taxon>Bacteroidota</taxon>
        <taxon>Sphingobacteriia</taxon>
        <taxon>Sphingobacteriales</taxon>
        <taxon>Sphingobacteriaceae</taxon>
        <taxon>Sphingobacterium</taxon>
    </lineage>
</organism>
<reference evidence="7 8" key="1">
    <citation type="submission" date="2020-08" db="EMBL/GenBank/DDBJ databases">
        <title>Sphingobacterium sp. DN00404 isolated from aquaculture water.</title>
        <authorList>
            <person name="Zhang M."/>
        </authorList>
    </citation>
    <scope>NUCLEOTIDE SEQUENCE [LARGE SCALE GENOMIC DNA]</scope>
    <source>
        <strain evidence="7 8">KCTC 42746</strain>
    </source>
</reference>
<dbReference type="RefSeq" id="WP_190313435.1">
    <property type="nucleotide sequence ID" value="NZ_JACNYL010000002.1"/>
</dbReference>
<dbReference type="InterPro" id="IPR013324">
    <property type="entry name" value="RNA_pol_sigma_r3/r4-like"/>
</dbReference>
<dbReference type="SUPFAM" id="SSF88659">
    <property type="entry name" value="Sigma3 and sigma4 domains of RNA polymerase sigma factors"/>
    <property type="match status" value="1"/>
</dbReference>
<protein>
    <submittedName>
        <fullName evidence="7">Sigma-70 family RNA polymerase sigma factor</fullName>
    </submittedName>
</protein>
<dbReference type="Pfam" id="PF08281">
    <property type="entry name" value="Sigma70_r4_2"/>
    <property type="match status" value="1"/>
</dbReference>